<proteinExistence type="predicted"/>
<dbReference type="AlphaFoldDB" id="A0A9P0MZL9"/>
<accession>A0A9P0MZL9</accession>
<name>A0A9P0MZL9_SPOLI</name>
<protein>
    <submittedName>
        <fullName evidence="1">Uncharacterized protein</fullName>
    </submittedName>
</protein>
<dbReference type="EMBL" id="LR824545">
    <property type="protein sequence ID" value="CAH1637095.1"/>
    <property type="molecule type" value="Genomic_DNA"/>
</dbReference>
<evidence type="ECO:0000313" key="2">
    <source>
        <dbReference type="Proteomes" id="UP001153321"/>
    </source>
</evidence>
<evidence type="ECO:0000313" key="1">
    <source>
        <dbReference type="EMBL" id="CAH1637095.1"/>
    </source>
</evidence>
<keyword evidence="2" id="KW-1185">Reference proteome</keyword>
<reference evidence="1" key="1">
    <citation type="submission" date="2022-02" db="EMBL/GenBank/DDBJ databases">
        <authorList>
            <person name="King R."/>
        </authorList>
    </citation>
    <scope>NUCLEOTIDE SEQUENCE</scope>
</reference>
<gene>
    <name evidence="1" type="ORF">SPLIT_LOCUS2456</name>
</gene>
<sequence>MTVKAHGSDPGTEATMSTTLLPYHNNSHYTTYLYPSKRPPDVRNTTVKLEVRDANASGDFMRLVEDFSDYFYGNTSHDFSTNSSLDLADVYGYSNCSFNVTLSLWEIFGLSAHRRAEDPVKPGVADNLVGYRGSDSKQQERSNFPISMTLTLFHALHKTGETAPFGAVAAAAEYVAGSTRNNSLCDPQIVIPGLNVMCM</sequence>
<organism evidence="1 2">
    <name type="scientific">Spodoptera littoralis</name>
    <name type="common">Egyptian cotton leafworm</name>
    <dbReference type="NCBI Taxonomy" id="7109"/>
    <lineage>
        <taxon>Eukaryota</taxon>
        <taxon>Metazoa</taxon>
        <taxon>Ecdysozoa</taxon>
        <taxon>Arthropoda</taxon>
        <taxon>Hexapoda</taxon>
        <taxon>Insecta</taxon>
        <taxon>Pterygota</taxon>
        <taxon>Neoptera</taxon>
        <taxon>Endopterygota</taxon>
        <taxon>Lepidoptera</taxon>
        <taxon>Glossata</taxon>
        <taxon>Ditrysia</taxon>
        <taxon>Noctuoidea</taxon>
        <taxon>Noctuidae</taxon>
        <taxon>Amphipyrinae</taxon>
        <taxon>Spodoptera</taxon>
    </lineage>
</organism>
<dbReference type="Proteomes" id="UP001153321">
    <property type="component" value="Chromosome 14"/>
</dbReference>